<organism evidence="1 2">
    <name type="scientific">Mycolicibacterium hippocampi</name>
    <dbReference type="NCBI Taxonomy" id="659824"/>
    <lineage>
        <taxon>Bacteria</taxon>
        <taxon>Bacillati</taxon>
        <taxon>Actinomycetota</taxon>
        <taxon>Actinomycetes</taxon>
        <taxon>Mycobacteriales</taxon>
        <taxon>Mycobacteriaceae</taxon>
        <taxon>Mycolicibacterium</taxon>
    </lineage>
</organism>
<protein>
    <submittedName>
        <fullName evidence="1">Uncharacterized protein</fullName>
    </submittedName>
</protein>
<gene>
    <name evidence="1" type="ORF">HLY00_3688</name>
</gene>
<accession>A0A850PY20</accession>
<comment type="caution">
    <text evidence="1">The sequence shown here is derived from an EMBL/GenBank/DDBJ whole genome shotgun (WGS) entry which is preliminary data.</text>
</comment>
<proteinExistence type="predicted"/>
<dbReference type="Proteomes" id="UP000570517">
    <property type="component" value="Unassembled WGS sequence"/>
</dbReference>
<reference evidence="1 2" key="1">
    <citation type="submission" date="2020-05" db="EMBL/GenBank/DDBJ databases">
        <title>Draft genome sequence of Mycobacterium hippocampi DL, isolated from European seabass, Dicentrarchus labrax, reared in fish farms.</title>
        <authorList>
            <person name="Stathopoulou P."/>
            <person name="Asimakis E."/>
            <person name="Tzokas K."/>
            <person name="Batargias C."/>
            <person name="Tsiamis G."/>
        </authorList>
    </citation>
    <scope>NUCLEOTIDE SEQUENCE [LARGE SCALE GENOMIC DNA]</scope>
    <source>
        <strain evidence="1 2">DL</strain>
    </source>
</reference>
<name>A0A850PY20_9MYCO</name>
<dbReference type="EMBL" id="JABFYL010000049">
    <property type="protein sequence ID" value="NVN53343.1"/>
    <property type="molecule type" value="Genomic_DNA"/>
</dbReference>
<evidence type="ECO:0000313" key="1">
    <source>
        <dbReference type="EMBL" id="NVN53343.1"/>
    </source>
</evidence>
<sequence length="129" mass="13855">MPYPETGFTNRPFTVGLCTACDSELTDSSVRELRSVVRGCPHGVLIVTQCQLGQLTCATGVSEGGVMMMLQPCTVDRVPVASVVWVGPLRTRADVDAACTWVAAGSWDRQNLPLGLRADQTLTRSSNQN</sequence>
<evidence type="ECO:0000313" key="2">
    <source>
        <dbReference type="Proteomes" id="UP000570517"/>
    </source>
</evidence>
<keyword evidence="2" id="KW-1185">Reference proteome</keyword>
<dbReference type="AlphaFoldDB" id="A0A850PY20"/>